<dbReference type="PANTHER" id="PTHR12949">
    <property type="entry name" value="RNA POLYMERASE III DNA DIRECTED -RELATED"/>
    <property type="match status" value="1"/>
</dbReference>
<accession>A0AAN8XG88</accession>
<feature type="domain" description="RNA polymerase III subunit RPC82-related helix-turn-helix" evidence="9">
    <location>
        <begin position="7"/>
        <end position="64"/>
    </location>
</feature>
<evidence type="ECO:0000256" key="7">
    <source>
        <dbReference type="RuleBase" id="RU367076"/>
    </source>
</evidence>
<keyword evidence="5 7" id="KW-0804">Transcription</keyword>
<dbReference type="InterPro" id="IPR036388">
    <property type="entry name" value="WH-like_DNA-bd_sf"/>
</dbReference>
<gene>
    <name evidence="11" type="primary">POLR3C</name>
    <name evidence="11" type="ORF">SK128_025566</name>
</gene>
<evidence type="ECO:0000259" key="9">
    <source>
        <dbReference type="Pfam" id="PF08221"/>
    </source>
</evidence>
<dbReference type="EMBL" id="JAXCGZ010007725">
    <property type="protein sequence ID" value="KAK7078644.1"/>
    <property type="molecule type" value="Genomic_DNA"/>
</dbReference>
<dbReference type="InterPro" id="IPR013197">
    <property type="entry name" value="RNA_pol_III_RPC82-rel_HTH"/>
</dbReference>
<proteinExistence type="inferred from homology"/>
<dbReference type="Pfam" id="PF08221">
    <property type="entry name" value="HTH_9"/>
    <property type="match status" value="1"/>
</dbReference>
<dbReference type="Gene3D" id="1.10.10.10">
    <property type="entry name" value="Winged helix-like DNA-binding domain superfamily/Winged helix DNA-binding domain"/>
    <property type="match status" value="4"/>
</dbReference>
<evidence type="ECO:0000256" key="5">
    <source>
        <dbReference type="ARBA" id="ARBA00023163"/>
    </source>
</evidence>
<evidence type="ECO:0000259" key="10">
    <source>
        <dbReference type="Pfam" id="PF22536"/>
    </source>
</evidence>
<evidence type="ECO:0000256" key="2">
    <source>
        <dbReference type="ARBA" id="ARBA00007206"/>
    </source>
</evidence>
<keyword evidence="6 7" id="KW-0539">Nucleus</keyword>
<evidence type="ECO:0000256" key="4">
    <source>
        <dbReference type="ARBA" id="ARBA00022478"/>
    </source>
</evidence>
<dbReference type="FunFam" id="1.10.10.10:FF:000218">
    <property type="entry name" value="DNA-directed RNA polymerase III subunit RPC3"/>
    <property type="match status" value="1"/>
</dbReference>
<evidence type="ECO:0000313" key="11">
    <source>
        <dbReference type="EMBL" id="KAK7078644.1"/>
    </source>
</evidence>
<dbReference type="InterPro" id="IPR055207">
    <property type="entry name" value="POLR3C_WHD"/>
</dbReference>
<feature type="domain" description="RNA polymerase III Rpc82 C -terminal" evidence="8">
    <location>
        <begin position="154"/>
        <end position="328"/>
    </location>
</feature>
<keyword evidence="4 7" id="KW-0240">DNA-directed RNA polymerase</keyword>
<comment type="subcellular location">
    <subcellularLocation>
        <location evidence="1 7">Nucleus</location>
    </subcellularLocation>
</comment>
<dbReference type="GO" id="GO:0005666">
    <property type="term" value="C:RNA polymerase III complex"/>
    <property type="evidence" value="ECO:0007669"/>
    <property type="project" value="UniProtKB-UniRule"/>
</dbReference>
<dbReference type="GO" id="GO:0006351">
    <property type="term" value="P:DNA-templated transcription"/>
    <property type="evidence" value="ECO:0007669"/>
    <property type="project" value="InterPro"/>
</dbReference>
<evidence type="ECO:0000259" key="8">
    <source>
        <dbReference type="Pfam" id="PF05645"/>
    </source>
</evidence>
<reference evidence="11 12" key="1">
    <citation type="submission" date="2023-11" db="EMBL/GenBank/DDBJ databases">
        <title>Halocaridina rubra genome assembly.</title>
        <authorList>
            <person name="Smith C."/>
        </authorList>
    </citation>
    <scope>NUCLEOTIDE SEQUENCE [LARGE SCALE GENOMIC DNA]</scope>
    <source>
        <strain evidence="11">EP-1</strain>
        <tissue evidence="11">Whole</tissue>
    </source>
</reference>
<dbReference type="InterPro" id="IPR008806">
    <property type="entry name" value="RNA_pol_III_Rpc82_C"/>
</dbReference>
<dbReference type="Pfam" id="PF05645">
    <property type="entry name" value="RNA_pol_Rpc82"/>
    <property type="match status" value="1"/>
</dbReference>
<dbReference type="AlphaFoldDB" id="A0AAN8XG88"/>
<dbReference type="Pfam" id="PF20912">
    <property type="entry name" value="RPC3_helical"/>
    <property type="match status" value="1"/>
</dbReference>
<evidence type="ECO:0000256" key="3">
    <source>
        <dbReference type="ARBA" id="ARBA00016689"/>
    </source>
</evidence>
<comment type="subunit">
    <text evidence="7">Component of the RNA polymerase III (Pol III) complex consisting of 17 subunits.</text>
</comment>
<dbReference type="GO" id="GO:0003697">
    <property type="term" value="F:single-stranded DNA binding"/>
    <property type="evidence" value="ECO:0007669"/>
    <property type="project" value="UniProtKB-UniRule"/>
</dbReference>
<dbReference type="Proteomes" id="UP001381693">
    <property type="component" value="Unassembled WGS sequence"/>
</dbReference>
<evidence type="ECO:0000256" key="6">
    <source>
        <dbReference type="ARBA" id="ARBA00023242"/>
    </source>
</evidence>
<name>A0AAN8XG88_HALRR</name>
<comment type="function">
    <text evidence="7">DNA-dependent RNA polymerase catalyzes the transcription of DNA into RNA using the four ribonucleoside triphosphates as substrates. Specific core component of RNA polymerase III which synthesizes small RNAs, such as 5S rRNA and tRNAs.</text>
</comment>
<evidence type="ECO:0000256" key="1">
    <source>
        <dbReference type="ARBA" id="ARBA00004123"/>
    </source>
</evidence>
<dbReference type="Gene3D" id="6.10.140.1450">
    <property type="match status" value="1"/>
</dbReference>
<evidence type="ECO:0000313" key="12">
    <source>
        <dbReference type="Proteomes" id="UP001381693"/>
    </source>
</evidence>
<feature type="domain" description="DNA-directed RNA polymerase III subunit RPC3 winged-helix" evidence="10">
    <location>
        <begin position="333"/>
        <end position="410"/>
    </location>
</feature>
<protein>
    <recommendedName>
        <fullName evidence="3 7">DNA-directed RNA polymerase III subunit RPC3</fullName>
        <shortName evidence="7">RNA polymerase III subunit C3</shortName>
    </recommendedName>
</protein>
<comment type="caution">
    <text evidence="11">The sequence shown here is derived from an EMBL/GenBank/DDBJ whole genome shotgun (WGS) entry which is preliminary data.</text>
</comment>
<comment type="similarity">
    <text evidence="2 7">Belongs to the eukaryotic RPC3/POLR3C RNA polymerase subunit family.</text>
</comment>
<dbReference type="InterPro" id="IPR039748">
    <property type="entry name" value="RPC3"/>
</dbReference>
<dbReference type="Pfam" id="PF22536">
    <property type="entry name" value="WHD_POLR3C"/>
    <property type="match status" value="1"/>
</dbReference>
<sequence>MSGNLQKVCLKILKEYFGDIVAKVGDTLFQKGSNPLRILCSTTKLPLSKVKEALAVLIKHNLVTWDEWKPGIPCYTLLHDRVLLILRYPRYVYHVREKFGEQSEMIIDVISKEGQATASHVIVTSSLKMYDANTDGMNKGSFEQQHITARNHLLNLIENEYIQRCPAPQDSNKPVPKLTVKAEDLYSLTPEMLDLKALQQEIQLRRAGEGKPEVSHPYSDIFWRINYDRFHIDFRDSEIRNSIVRRVDPLAGECLGALLKVSYGRSDPWVSVMNPVTVSEIRDHLKDLKYLEQYLKIIEEQSGGCVQKVGDAGGGQYRINMFNAFQSLTHALIDNIVQDRFGSKAARIFRLVRQHRMMEQDQIGEMSMIDKKEANILTYRLLHDNFLRIHELRKTLAPSPANKSIFLFHVDMTSVVRMILEWSYKALYNLMVQRETRANDNRRLLEKHIRVATIVENLNQSGGTEDQIQEVLDMMTPNEKEHLEQVNKIQDKLHVSEIALDDTIFILQMFTYYQTL</sequence>
<dbReference type="PANTHER" id="PTHR12949:SF0">
    <property type="entry name" value="DNA-DIRECTED RNA POLYMERASE III SUBUNIT RPC3"/>
    <property type="match status" value="1"/>
</dbReference>
<keyword evidence="12" id="KW-1185">Reference proteome</keyword>
<organism evidence="11 12">
    <name type="scientific">Halocaridina rubra</name>
    <name type="common">Hawaiian red shrimp</name>
    <dbReference type="NCBI Taxonomy" id="373956"/>
    <lineage>
        <taxon>Eukaryota</taxon>
        <taxon>Metazoa</taxon>
        <taxon>Ecdysozoa</taxon>
        <taxon>Arthropoda</taxon>
        <taxon>Crustacea</taxon>
        <taxon>Multicrustacea</taxon>
        <taxon>Malacostraca</taxon>
        <taxon>Eumalacostraca</taxon>
        <taxon>Eucarida</taxon>
        <taxon>Decapoda</taxon>
        <taxon>Pleocyemata</taxon>
        <taxon>Caridea</taxon>
        <taxon>Atyoidea</taxon>
        <taxon>Atyidae</taxon>
        <taxon>Halocaridina</taxon>
    </lineage>
</organism>